<sequence>MSTLQVFDKALCCSTGICGPQVDPVLPQFAADLDWLKSRGVAVERFNLAQQPMAFAANEVIRELLATEGPEVLPVTVVDGQVKSRSRYPSRRELGTWAGISSPLLTPLPMLSTE</sequence>
<accession>A0A1C3END9</accession>
<reference evidence="1 2" key="1">
    <citation type="submission" date="2016-05" db="EMBL/GenBank/DDBJ databases">
        <title>Genomic and physiological characterization of Planctopirus sp. isolated from fresh water lake.</title>
        <authorList>
            <person name="Subhash Y."/>
            <person name="Ramana C."/>
        </authorList>
    </citation>
    <scope>NUCLEOTIDE SEQUENCE [LARGE SCALE GENOMIC DNA]</scope>
    <source>
        <strain evidence="1 2">JC280</strain>
    </source>
</reference>
<protein>
    <submittedName>
        <fullName evidence="1">Transcriptional regulator</fullName>
    </submittedName>
</protein>
<dbReference type="RefSeq" id="WP_068846241.1">
    <property type="nucleotide sequence ID" value="NZ_LYDR01000039.1"/>
</dbReference>
<dbReference type="AlphaFoldDB" id="A0A1C3END9"/>
<dbReference type="Gene3D" id="3.40.30.10">
    <property type="entry name" value="Glutaredoxin"/>
    <property type="match status" value="1"/>
</dbReference>
<evidence type="ECO:0000313" key="1">
    <source>
        <dbReference type="EMBL" id="ODA34767.1"/>
    </source>
</evidence>
<dbReference type="GO" id="GO:0003677">
    <property type="term" value="F:DNA binding"/>
    <property type="evidence" value="ECO:0007669"/>
    <property type="project" value="InterPro"/>
</dbReference>
<keyword evidence="2" id="KW-1185">Reference proteome</keyword>
<dbReference type="STRING" id="1841610.A6X21_03650"/>
<dbReference type="Pfam" id="PF06953">
    <property type="entry name" value="ArsD"/>
    <property type="match status" value="1"/>
</dbReference>
<name>A0A1C3END9_9PLAN</name>
<dbReference type="NCBIfam" id="NF033727">
    <property type="entry name" value="chaperon_ArsD"/>
    <property type="match status" value="1"/>
</dbReference>
<organism evidence="1 2">
    <name type="scientific">Planctopirus hydrillae</name>
    <dbReference type="NCBI Taxonomy" id="1841610"/>
    <lineage>
        <taxon>Bacteria</taxon>
        <taxon>Pseudomonadati</taxon>
        <taxon>Planctomycetota</taxon>
        <taxon>Planctomycetia</taxon>
        <taxon>Planctomycetales</taxon>
        <taxon>Planctomycetaceae</taxon>
        <taxon>Planctopirus</taxon>
    </lineage>
</organism>
<gene>
    <name evidence="1" type="ORF">A6X21_03650</name>
</gene>
<proteinExistence type="predicted"/>
<dbReference type="InterPro" id="IPR010712">
    <property type="entry name" value="Arsenical-R_ArsD"/>
</dbReference>
<dbReference type="EMBL" id="LYDR01000039">
    <property type="protein sequence ID" value="ODA34767.1"/>
    <property type="molecule type" value="Genomic_DNA"/>
</dbReference>
<dbReference type="OrthoDB" id="9801358at2"/>
<dbReference type="GO" id="GO:0046685">
    <property type="term" value="P:response to arsenic-containing substance"/>
    <property type="evidence" value="ECO:0007669"/>
    <property type="project" value="InterPro"/>
</dbReference>
<dbReference type="Proteomes" id="UP000094828">
    <property type="component" value="Unassembled WGS sequence"/>
</dbReference>
<dbReference type="GO" id="GO:0045892">
    <property type="term" value="P:negative regulation of DNA-templated transcription"/>
    <property type="evidence" value="ECO:0007669"/>
    <property type="project" value="InterPro"/>
</dbReference>
<evidence type="ECO:0000313" key="2">
    <source>
        <dbReference type="Proteomes" id="UP000094828"/>
    </source>
</evidence>
<comment type="caution">
    <text evidence="1">The sequence shown here is derived from an EMBL/GenBank/DDBJ whole genome shotgun (WGS) entry which is preliminary data.</text>
</comment>